<dbReference type="AlphaFoldDB" id="A0A9P4MU85"/>
<comment type="caution">
    <text evidence="2">The sequence shown here is derived from an EMBL/GenBank/DDBJ whole genome shotgun (WGS) entry which is preliminary data.</text>
</comment>
<name>A0A9P4MU85_9PLEO</name>
<gene>
    <name evidence="2" type="ORF">GQ43DRAFT_442126</name>
</gene>
<organism evidence="2 3">
    <name type="scientific">Delitschia confertaspora ATCC 74209</name>
    <dbReference type="NCBI Taxonomy" id="1513339"/>
    <lineage>
        <taxon>Eukaryota</taxon>
        <taxon>Fungi</taxon>
        <taxon>Dikarya</taxon>
        <taxon>Ascomycota</taxon>
        <taxon>Pezizomycotina</taxon>
        <taxon>Dothideomycetes</taxon>
        <taxon>Pleosporomycetidae</taxon>
        <taxon>Pleosporales</taxon>
        <taxon>Delitschiaceae</taxon>
        <taxon>Delitschia</taxon>
    </lineage>
</organism>
<accession>A0A9P4MU85</accession>
<proteinExistence type="predicted"/>
<keyword evidence="1" id="KW-0812">Transmembrane</keyword>
<sequence length="76" mass="8498">MRDLTPLVCAMFTGVLGTNHLFPPGRSRTRQQNILFYVYIAAISVFPIVIAVGLALEFALERGLQLPFQVLFESKT</sequence>
<evidence type="ECO:0000313" key="2">
    <source>
        <dbReference type="EMBL" id="KAF2199838.1"/>
    </source>
</evidence>
<dbReference type="EMBL" id="ML994053">
    <property type="protein sequence ID" value="KAF2199838.1"/>
    <property type="molecule type" value="Genomic_DNA"/>
</dbReference>
<evidence type="ECO:0000256" key="1">
    <source>
        <dbReference type="SAM" id="Phobius"/>
    </source>
</evidence>
<keyword evidence="3" id="KW-1185">Reference proteome</keyword>
<evidence type="ECO:0000313" key="3">
    <source>
        <dbReference type="Proteomes" id="UP000799536"/>
    </source>
</evidence>
<keyword evidence="1" id="KW-1133">Transmembrane helix</keyword>
<reference evidence="2" key="1">
    <citation type="journal article" date="2020" name="Stud. Mycol.">
        <title>101 Dothideomycetes genomes: a test case for predicting lifestyles and emergence of pathogens.</title>
        <authorList>
            <person name="Haridas S."/>
            <person name="Albert R."/>
            <person name="Binder M."/>
            <person name="Bloem J."/>
            <person name="Labutti K."/>
            <person name="Salamov A."/>
            <person name="Andreopoulos B."/>
            <person name="Baker S."/>
            <person name="Barry K."/>
            <person name="Bills G."/>
            <person name="Bluhm B."/>
            <person name="Cannon C."/>
            <person name="Castanera R."/>
            <person name="Culley D."/>
            <person name="Daum C."/>
            <person name="Ezra D."/>
            <person name="Gonzalez J."/>
            <person name="Henrissat B."/>
            <person name="Kuo A."/>
            <person name="Liang C."/>
            <person name="Lipzen A."/>
            <person name="Lutzoni F."/>
            <person name="Magnuson J."/>
            <person name="Mondo S."/>
            <person name="Nolan M."/>
            <person name="Ohm R."/>
            <person name="Pangilinan J."/>
            <person name="Park H.-J."/>
            <person name="Ramirez L."/>
            <person name="Alfaro M."/>
            <person name="Sun H."/>
            <person name="Tritt A."/>
            <person name="Yoshinaga Y."/>
            <person name="Zwiers L.-H."/>
            <person name="Turgeon B."/>
            <person name="Goodwin S."/>
            <person name="Spatafora J."/>
            <person name="Crous P."/>
            <person name="Grigoriev I."/>
        </authorList>
    </citation>
    <scope>NUCLEOTIDE SEQUENCE</scope>
    <source>
        <strain evidence="2">ATCC 74209</strain>
    </source>
</reference>
<protein>
    <submittedName>
        <fullName evidence="2">Uncharacterized protein</fullName>
    </submittedName>
</protein>
<dbReference type="Proteomes" id="UP000799536">
    <property type="component" value="Unassembled WGS sequence"/>
</dbReference>
<feature type="transmembrane region" description="Helical" evidence="1">
    <location>
        <begin position="36"/>
        <end position="60"/>
    </location>
</feature>
<keyword evidence="1" id="KW-0472">Membrane</keyword>